<dbReference type="AlphaFoldDB" id="T1ABB9"/>
<evidence type="ECO:0000313" key="1">
    <source>
        <dbReference type="EMBL" id="EQD39105.1"/>
    </source>
</evidence>
<sequence>EITKFGVGQAAVEMAFQTSLRFPETFILERIQGEEPLYVYTIDLTDVLTKAELSANVVQKDYQFEKDEIRNKFIDYNVSSESIDGIITKFDAQQRTMKVSELISALEDAGMPTSEMVMFLKSMGIEDTMISRIMNYAGKNGR</sequence>
<feature type="non-terminal residue" evidence="1">
    <location>
        <position position="1"/>
    </location>
</feature>
<dbReference type="EMBL" id="AUZZ01008100">
    <property type="protein sequence ID" value="EQD39105.1"/>
    <property type="molecule type" value="Genomic_DNA"/>
</dbReference>
<name>T1ABB9_9ZZZZ</name>
<organism evidence="1">
    <name type="scientific">mine drainage metagenome</name>
    <dbReference type="NCBI Taxonomy" id="410659"/>
    <lineage>
        <taxon>unclassified sequences</taxon>
        <taxon>metagenomes</taxon>
        <taxon>ecological metagenomes</taxon>
    </lineage>
</organism>
<reference evidence="1" key="2">
    <citation type="journal article" date="2014" name="ISME J.">
        <title>Microbial stratification in low pH oxic and suboxic macroscopic growths along an acid mine drainage.</title>
        <authorList>
            <person name="Mendez-Garcia C."/>
            <person name="Mesa V."/>
            <person name="Sprenger R.R."/>
            <person name="Richter M."/>
            <person name="Diez M.S."/>
            <person name="Solano J."/>
            <person name="Bargiela R."/>
            <person name="Golyshina O.V."/>
            <person name="Manteca A."/>
            <person name="Ramos J.L."/>
            <person name="Gallego J.R."/>
            <person name="Llorente I."/>
            <person name="Martins Dos Santos V.A."/>
            <person name="Jensen O.N."/>
            <person name="Pelaez A.I."/>
            <person name="Sanchez J."/>
            <person name="Ferrer M."/>
        </authorList>
    </citation>
    <scope>NUCLEOTIDE SEQUENCE</scope>
</reference>
<proteinExistence type="predicted"/>
<reference evidence="1" key="1">
    <citation type="submission" date="2013-08" db="EMBL/GenBank/DDBJ databases">
        <authorList>
            <person name="Mendez C."/>
            <person name="Richter M."/>
            <person name="Ferrer M."/>
            <person name="Sanchez J."/>
        </authorList>
    </citation>
    <scope>NUCLEOTIDE SEQUENCE</scope>
</reference>
<gene>
    <name evidence="1" type="ORF">B2A_11243</name>
</gene>
<protein>
    <submittedName>
        <fullName evidence="1">Uncharacterized protein</fullName>
    </submittedName>
</protein>
<accession>T1ABB9</accession>
<comment type="caution">
    <text evidence="1">The sequence shown here is derived from an EMBL/GenBank/DDBJ whole genome shotgun (WGS) entry which is preliminary data.</text>
</comment>